<keyword evidence="14" id="KW-0325">Glycoprotein</keyword>
<evidence type="ECO:0000256" key="16">
    <source>
        <dbReference type="ARBA" id="ARBA00048773"/>
    </source>
</evidence>
<feature type="domain" description="Protein kinase" evidence="18">
    <location>
        <begin position="1"/>
        <end position="267"/>
    </location>
</feature>
<evidence type="ECO:0000256" key="17">
    <source>
        <dbReference type="SAM" id="MobiDB-lite"/>
    </source>
</evidence>
<dbReference type="Pfam" id="PF07714">
    <property type="entry name" value="PK_Tyr_Ser-Thr"/>
    <property type="match status" value="1"/>
</dbReference>
<proteinExistence type="inferred from homology"/>
<keyword evidence="4" id="KW-0723">Serine/threonine-protein kinase</keyword>
<dbReference type="InterPro" id="IPR000333">
    <property type="entry name" value="TGFB_receptor"/>
</dbReference>
<feature type="region of interest" description="Disordered" evidence="17">
    <location>
        <begin position="634"/>
        <end position="655"/>
    </location>
</feature>
<keyword evidence="12" id="KW-0472">Membrane</keyword>
<keyword evidence="8" id="KW-0547">Nucleotide-binding</keyword>
<keyword evidence="11" id="KW-1133">Transmembrane helix</keyword>
<evidence type="ECO:0000256" key="7">
    <source>
        <dbReference type="ARBA" id="ARBA00022729"/>
    </source>
</evidence>
<dbReference type="FunFam" id="1.10.510.10:FF:000487">
    <property type="entry name" value="Anti-Muellerian hormone type-2 receptor"/>
    <property type="match status" value="1"/>
</dbReference>
<evidence type="ECO:0000256" key="13">
    <source>
        <dbReference type="ARBA" id="ARBA00023170"/>
    </source>
</evidence>
<comment type="catalytic activity">
    <reaction evidence="16">
        <text>L-threonyl-[receptor-protein] + ATP = O-phospho-L-threonyl-[receptor-protein] + ADP + H(+)</text>
        <dbReference type="Rhea" id="RHEA:44880"/>
        <dbReference type="Rhea" id="RHEA-COMP:11024"/>
        <dbReference type="Rhea" id="RHEA-COMP:11025"/>
        <dbReference type="ChEBI" id="CHEBI:15378"/>
        <dbReference type="ChEBI" id="CHEBI:30013"/>
        <dbReference type="ChEBI" id="CHEBI:30616"/>
        <dbReference type="ChEBI" id="CHEBI:61977"/>
        <dbReference type="ChEBI" id="CHEBI:456216"/>
        <dbReference type="EC" id="2.7.11.30"/>
    </reaction>
</comment>
<sequence>YFNERDIYCLPFMENPSLLTYFGCSEKISLDSNCAEYLLVLSYCSNGCLQDYMRLHTLDFNTFCRMALSIAKGLAFLHMDFHKGDKSKPCVCHRDVNTRNILVKSDLSCSLCDLGLAIKLSGSHYYTLGEEQHAETKSISDVGTLRYMAPEVLEGAVNLRDCESSLKQIDVYALGLVLWELASRCSDLYQTNIEIPPYRMPFEAEIGQHPTFEQMQVLVTRKKARPLFSESWQDWPATRLVRETIEDCWDQDAEARLTALCVEERLVELSSLNCRGSSHVGVSPTVNQMQTPILQPYYNNNNNLNESTEDTGDKEGMDSNLSEGTVETLLTLSPSEPCVEAITNTKNSNSRVSQSQATTLQPYQGRNPCFERNLMWDSNCQNDLIDRSMKHHNHKYSENHNLITNDYLNLLPRVNTPIPFVQNAVFEINIQTIPKQPNVPGNGSSHRQFGGILSKPLKKLLDSKKNHSELSPKSNLRSRILKETEVSLGDQKTITAVLGKDKENTSLVLDLKNDIKSKDNNQVSNMKVIISPFEDTSDGTLNKQSAERPSSLPLVNSKNITSDKKTNLDDIFTDGSKGKLKDLACRIKTPGDVPPSVRRKRGKNVLGETRFSLYDDRMMEGMSLNETEMEANMTTQSIPSGIELSGRPSKLDSSF</sequence>
<evidence type="ECO:0000256" key="6">
    <source>
        <dbReference type="ARBA" id="ARBA00022692"/>
    </source>
</evidence>
<accession>A0A1B6LNA7</accession>
<dbReference type="InterPro" id="IPR011009">
    <property type="entry name" value="Kinase-like_dom_sf"/>
</dbReference>
<dbReference type="GO" id="GO:0005886">
    <property type="term" value="C:plasma membrane"/>
    <property type="evidence" value="ECO:0007669"/>
    <property type="project" value="TreeGrafter"/>
</dbReference>
<evidence type="ECO:0000256" key="1">
    <source>
        <dbReference type="ARBA" id="ARBA00004479"/>
    </source>
</evidence>
<feature type="non-terminal residue" evidence="19">
    <location>
        <position position="1"/>
    </location>
</feature>
<evidence type="ECO:0000259" key="18">
    <source>
        <dbReference type="PROSITE" id="PS50011"/>
    </source>
</evidence>
<dbReference type="EMBL" id="GEBQ01014746">
    <property type="protein sequence ID" value="JAT25231.1"/>
    <property type="molecule type" value="Transcribed_RNA"/>
</dbReference>
<dbReference type="GO" id="GO:0030509">
    <property type="term" value="P:BMP signaling pathway"/>
    <property type="evidence" value="ECO:0007669"/>
    <property type="project" value="TreeGrafter"/>
</dbReference>
<dbReference type="PANTHER" id="PTHR23255">
    <property type="entry name" value="TRANSFORMING GROWTH FACTOR-BETA RECEPTOR TYPE I AND II"/>
    <property type="match status" value="1"/>
</dbReference>
<comment type="catalytic activity">
    <reaction evidence="15">
        <text>L-seryl-[receptor-protein] + ATP = O-phospho-L-seryl-[receptor-protein] + ADP + H(+)</text>
        <dbReference type="Rhea" id="RHEA:18673"/>
        <dbReference type="Rhea" id="RHEA-COMP:11022"/>
        <dbReference type="Rhea" id="RHEA-COMP:11023"/>
        <dbReference type="ChEBI" id="CHEBI:15378"/>
        <dbReference type="ChEBI" id="CHEBI:29999"/>
        <dbReference type="ChEBI" id="CHEBI:30616"/>
        <dbReference type="ChEBI" id="CHEBI:83421"/>
        <dbReference type="ChEBI" id="CHEBI:456216"/>
        <dbReference type="EC" id="2.7.11.30"/>
    </reaction>
</comment>
<gene>
    <name evidence="19" type="ORF">g.51591</name>
</gene>
<evidence type="ECO:0000313" key="19">
    <source>
        <dbReference type="EMBL" id="JAT25231.1"/>
    </source>
</evidence>
<evidence type="ECO:0000256" key="3">
    <source>
        <dbReference type="ARBA" id="ARBA00012401"/>
    </source>
</evidence>
<evidence type="ECO:0000256" key="2">
    <source>
        <dbReference type="ARBA" id="ARBA00009605"/>
    </source>
</evidence>
<keyword evidence="6" id="KW-0812">Transmembrane</keyword>
<feature type="compositionally biased region" description="Polar residues" evidence="17">
    <location>
        <begin position="538"/>
        <end position="558"/>
    </location>
</feature>
<keyword evidence="9" id="KW-0418">Kinase</keyword>
<comment type="subcellular location">
    <subcellularLocation>
        <location evidence="1">Membrane</location>
        <topology evidence="1">Single-pass type I membrane protein</topology>
    </subcellularLocation>
</comment>
<dbReference type="InterPro" id="IPR000719">
    <property type="entry name" value="Prot_kinase_dom"/>
</dbReference>
<keyword evidence="13" id="KW-0675">Receptor</keyword>
<evidence type="ECO:0000256" key="8">
    <source>
        <dbReference type="ARBA" id="ARBA00022741"/>
    </source>
</evidence>
<dbReference type="EC" id="2.7.11.30" evidence="3"/>
<evidence type="ECO:0000256" key="10">
    <source>
        <dbReference type="ARBA" id="ARBA00022840"/>
    </source>
</evidence>
<comment type="similarity">
    <text evidence="2">Belongs to the protein kinase superfamily. TKL Ser/Thr protein kinase family. TGFB receptor subfamily.</text>
</comment>
<dbReference type="Gene3D" id="1.10.510.10">
    <property type="entry name" value="Transferase(Phosphotransferase) domain 1"/>
    <property type="match status" value="1"/>
</dbReference>
<evidence type="ECO:0000256" key="9">
    <source>
        <dbReference type="ARBA" id="ARBA00022777"/>
    </source>
</evidence>
<evidence type="ECO:0000256" key="15">
    <source>
        <dbReference type="ARBA" id="ARBA00047681"/>
    </source>
</evidence>
<dbReference type="GO" id="GO:0005024">
    <property type="term" value="F:transforming growth factor beta receptor activity"/>
    <property type="evidence" value="ECO:0007669"/>
    <property type="project" value="TreeGrafter"/>
</dbReference>
<keyword evidence="5" id="KW-0808">Transferase</keyword>
<protein>
    <recommendedName>
        <fullName evidence="3">receptor protein serine/threonine kinase</fullName>
        <ecNumber evidence="3">2.7.11.30</ecNumber>
    </recommendedName>
</protein>
<dbReference type="AlphaFoldDB" id="A0A1B6LNA7"/>
<evidence type="ECO:0000256" key="4">
    <source>
        <dbReference type="ARBA" id="ARBA00022527"/>
    </source>
</evidence>
<dbReference type="GO" id="GO:0043235">
    <property type="term" value="C:receptor complex"/>
    <property type="evidence" value="ECO:0007669"/>
    <property type="project" value="TreeGrafter"/>
</dbReference>
<keyword evidence="10" id="KW-0067">ATP-binding</keyword>
<evidence type="ECO:0000256" key="12">
    <source>
        <dbReference type="ARBA" id="ARBA00023136"/>
    </source>
</evidence>
<reference evidence="19" key="1">
    <citation type="submission" date="2015-11" db="EMBL/GenBank/DDBJ databases">
        <title>De novo transcriptome assembly of four potential Pierce s Disease insect vectors from Arizona vineyards.</title>
        <authorList>
            <person name="Tassone E.E."/>
        </authorList>
    </citation>
    <scope>NUCLEOTIDE SEQUENCE</scope>
</reference>
<organism evidence="19">
    <name type="scientific">Graphocephala atropunctata</name>
    <dbReference type="NCBI Taxonomy" id="36148"/>
    <lineage>
        <taxon>Eukaryota</taxon>
        <taxon>Metazoa</taxon>
        <taxon>Ecdysozoa</taxon>
        <taxon>Arthropoda</taxon>
        <taxon>Hexapoda</taxon>
        <taxon>Insecta</taxon>
        <taxon>Pterygota</taxon>
        <taxon>Neoptera</taxon>
        <taxon>Paraneoptera</taxon>
        <taxon>Hemiptera</taxon>
        <taxon>Auchenorrhyncha</taxon>
        <taxon>Membracoidea</taxon>
        <taxon>Cicadellidae</taxon>
        <taxon>Cicadellinae</taxon>
        <taxon>Cicadellini</taxon>
        <taxon>Graphocephala</taxon>
    </lineage>
</organism>
<evidence type="ECO:0000256" key="5">
    <source>
        <dbReference type="ARBA" id="ARBA00022679"/>
    </source>
</evidence>
<dbReference type="GO" id="GO:0005524">
    <property type="term" value="F:ATP binding"/>
    <property type="evidence" value="ECO:0007669"/>
    <property type="project" value="UniProtKB-KW"/>
</dbReference>
<evidence type="ECO:0000256" key="11">
    <source>
        <dbReference type="ARBA" id="ARBA00022989"/>
    </source>
</evidence>
<dbReference type="PANTHER" id="PTHR23255:SF100">
    <property type="entry name" value="RECEPTOR PROTEIN SERINE_THREONINE KINASE"/>
    <property type="match status" value="1"/>
</dbReference>
<dbReference type="SUPFAM" id="SSF56112">
    <property type="entry name" value="Protein kinase-like (PK-like)"/>
    <property type="match status" value="1"/>
</dbReference>
<dbReference type="InterPro" id="IPR001245">
    <property type="entry name" value="Ser-Thr/Tyr_kinase_cat_dom"/>
</dbReference>
<evidence type="ECO:0000256" key="14">
    <source>
        <dbReference type="ARBA" id="ARBA00023180"/>
    </source>
</evidence>
<keyword evidence="7" id="KW-0732">Signal</keyword>
<name>A0A1B6LNA7_9HEMI</name>
<feature type="region of interest" description="Disordered" evidence="17">
    <location>
        <begin position="537"/>
        <end position="558"/>
    </location>
</feature>
<dbReference type="PROSITE" id="PS50011">
    <property type="entry name" value="PROTEIN_KINASE_DOM"/>
    <property type="match status" value="1"/>
</dbReference>